<dbReference type="InterPro" id="IPR018136">
    <property type="entry name" value="Aconitase_4Fe-4S_BS"/>
</dbReference>
<evidence type="ECO:0000256" key="6">
    <source>
        <dbReference type="ARBA" id="ARBA00023004"/>
    </source>
</evidence>
<dbReference type="Pfam" id="PF00694">
    <property type="entry name" value="Aconitase_C"/>
    <property type="match status" value="1"/>
</dbReference>
<evidence type="ECO:0000256" key="5">
    <source>
        <dbReference type="ARBA" id="ARBA00022723"/>
    </source>
</evidence>
<keyword evidence="13" id="KW-1185">Reference proteome</keyword>
<dbReference type="Gene3D" id="6.10.190.10">
    <property type="match status" value="1"/>
</dbReference>
<keyword evidence="7 9" id="KW-0411">Iron-sulfur</keyword>
<dbReference type="SUPFAM" id="SSF53732">
    <property type="entry name" value="Aconitase iron-sulfur domain"/>
    <property type="match status" value="1"/>
</dbReference>
<dbReference type="InterPro" id="IPR036008">
    <property type="entry name" value="Aconitase_4Fe-4S_dom"/>
</dbReference>
<comment type="function">
    <text evidence="9">Catalyzes the isomerization of citrate to isocitrate via cis-aconitate.</text>
</comment>
<dbReference type="PROSITE" id="PS00450">
    <property type="entry name" value="ACONITASE_1"/>
    <property type="match status" value="1"/>
</dbReference>
<organism evidence="12 13">
    <name type="scientific">Hoeflea ulvae</name>
    <dbReference type="NCBI Taxonomy" id="2983764"/>
    <lineage>
        <taxon>Bacteria</taxon>
        <taxon>Pseudomonadati</taxon>
        <taxon>Pseudomonadota</taxon>
        <taxon>Alphaproteobacteria</taxon>
        <taxon>Hyphomicrobiales</taxon>
        <taxon>Rhizobiaceae</taxon>
        <taxon>Hoeflea</taxon>
    </lineage>
</organism>
<evidence type="ECO:0000313" key="13">
    <source>
        <dbReference type="Proteomes" id="UP001081283"/>
    </source>
</evidence>
<keyword evidence="4 9" id="KW-0004">4Fe-4S</keyword>
<dbReference type="PROSITE" id="PS01244">
    <property type="entry name" value="ACONITASE_2"/>
    <property type="match status" value="1"/>
</dbReference>
<dbReference type="SUPFAM" id="SSF52016">
    <property type="entry name" value="LeuD/IlvD-like"/>
    <property type="match status" value="1"/>
</dbReference>
<evidence type="ECO:0000256" key="4">
    <source>
        <dbReference type="ARBA" id="ARBA00022485"/>
    </source>
</evidence>
<dbReference type="Gene3D" id="3.20.19.10">
    <property type="entry name" value="Aconitase, domain 4"/>
    <property type="match status" value="1"/>
</dbReference>
<protein>
    <recommendedName>
        <fullName evidence="9">Aconitate hydratase</fullName>
        <shortName evidence="9">Aconitase</shortName>
        <ecNumber evidence="9">4.2.1.3</ecNumber>
    </recommendedName>
</protein>
<comment type="pathway">
    <text evidence="2">Carbohydrate metabolism; tricarboxylic acid cycle; isocitrate from oxaloacetate: step 2/2.</text>
</comment>
<dbReference type="RefSeq" id="WP_267615118.1">
    <property type="nucleotide sequence ID" value="NZ_JAOVZQ010000002.1"/>
</dbReference>
<gene>
    <name evidence="12" type="primary">acnA</name>
    <name evidence="12" type="ORF">OEG82_23915</name>
</gene>
<keyword evidence="6 9" id="KW-0408">Iron</keyword>
<comment type="caution">
    <text evidence="12">The sequence shown here is derived from an EMBL/GenBank/DDBJ whole genome shotgun (WGS) entry which is preliminary data.</text>
</comment>
<evidence type="ECO:0000256" key="7">
    <source>
        <dbReference type="ARBA" id="ARBA00023014"/>
    </source>
</evidence>
<dbReference type="InterPro" id="IPR001030">
    <property type="entry name" value="Acoase/IPM_deHydtase_lsu_aba"/>
</dbReference>
<dbReference type="InterPro" id="IPR000573">
    <property type="entry name" value="AconitaseA/IPMdHydase_ssu_swvl"/>
</dbReference>
<dbReference type="EMBL" id="JAOVZQ010000002">
    <property type="protein sequence ID" value="MCY0097025.1"/>
    <property type="molecule type" value="Genomic_DNA"/>
</dbReference>
<proteinExistence type="inferred from homology"/>
<dbReference type="GO" id="GO:0003994">
    <property type="term" value="F:aconitate hydratase activity"/>
    <property type="evidence" value="ECO:0007669"/>
    <property type="project" value="UniProtKB-EC"/>
</dbReference>
<feature type="domain" description="Aconitase A/isopropylmalate dehydratase small subunit swivel" evidence="11">
    <location>
        <begin position="666"/>
        <end position="792"/>
    </location>
</feature>
<comment type="catalytic activity">
    <reaction evidence="8 9">
        <text>citrate = D-threo-isocitrate</text>
        <dbReference type="Rhea" id="RHEA:10336"/>
        <dbReference type="ChEBI" id="CHEBI:15562"/>
        <dbReference type="ChEBI" id="CHEBI:16947"/>
        <dbReference type="EC" id="4.2.1.3"/>
    </reaction>
</comment>
<dbReference type="InterPro" id="IPR015931">
    <property type="entry name" value="Acnase/IPM_dHydase_lsu_aba_1/3"/>
</dbReference>
<dbReference type="NCBIfam" id="TIGR01341">
    <property type="entry name" value="aconitase_1"/>
    <property type="match status" value="1"/>
</dbReference>
<dbReference type="NCBIfam" id="NF006757">
    <property type="entry name" value="PRK09277.1"/>
    <property type="match status" value="1"/>
</dbReference>
<feature type="domain" description="Aconitase/3-isopropylmalate dehydratase large subunit alpha/beta/alpha" evidence="10">
    <location>
        <begin position="66"/>
        <end position="539"/>
    </location>
</feature>
<reference evidence="12" key="1">
    <citation type="submission" date="2022-10" db="EMBL/GenBank/DDBJ databases">
        <title>Hoeflea sp. J2-29, isolated from marine algae.</title>
        <authorList>
            <person name="Kristyanto S."/>
            <person name="Kim J.M."/>
            <person name="Jeon C.O."/>
        </authorList>
    </citation>
    <scope>NUCLEOTIDE SEQUENCE</scope>
    <source>
        <strain evidence="12">J2-29</strain>
    </source>
</reference>
<dbReference type="PANTHER" id="PTHR11670">
    <property type="entry name" value="ACONITASE/IRON-RESPONSIVE ELEMENT FAMILY MEMBER"/>
    <property type="match status" value="1"/>
</dbReference>
<evidence type="ECO:0000256" key="1">
    <source>
        <dbReference type="ARBA" id="ARBA00001966"/>
    </source>
</evidence>
<dbReference type="Proteomes" id="UP001081283">
    <property type="component" value="Unassembled WGS sequence"/>
</dbReference>
<comment type="similarity">
    <text evidence="3 9">Belongs to the aconitase/IPM isomerase family.</text>
</comment>
<accession>A0ABT3YMB1</accession>
<dbReference type="NCBIfam" id="NF009520">
    <property type="entry name" value="PRK12881.1"/>
    <property type="match status" value="1"/>
</dbReference>
<evidence type="ECO:0000313" key="12">
    <source>
        <dbReference type="EMBL" id="MCY0097025.1"/>
    </source>
</evidence>
<evidence type="ECO:0000256" key="9">
    <source>
        <dbReference type="RuleBase" id="RU361275"/>
    </source>
</evidence>
<comment type="cofactor">
    <cofactor evidence="1">
        <name>[4Fe-4S] cluster</name>
        <dbReference type="ChEBI" id="CHEBI:49883"/>
    </cofactor>
</comment>
<evidence type="ECO:0000256" key="2">
    <source>
        <dbReference type="ARBA" id="ARBA00004717"/>
    </source>
</evidence>
<dbReference type="EC" id="4.2.1.3" evidence="9"/>
<dbReference type="PRINTS" id="PR00415">
    <property type="entry name" value="ACONITASE"/>
</dbReference>
<keyword evidence="5" id="KW-0479">Metal-binding</keyword>
<name>A0ABT3YMB1_9HYPH</name>
<dbReference type="InterPro" id="IPR015928">
    <property type="entry name" value="Aconitase/3IPM_dehydase_swvl"/>
</dbReference>
<sequence length="866" mass="93522">MTLNSFDLICEIAGDRFIDLSKAASVFPQLAEMPLSIRILFENLARHENGENITSDQLARLARGDAQGLEIDFHPSRVIMQDSAGMPALIDMAMLRDKAREQGMDPAALNPQVPADLIIDHSIMAHHSRGPDALLRNQAREFTENRERFAFMKWAQKKMDNLTVIPPGRGIIHQINIEYLAEVVSVRDVYGARWRFPDTVIGTDSHTTMVNGIGVLGWGVGGIEAEAVMLGEAISMLVPPVIGVHLTGTLPPGVLATDLALKLTETLRGFGVVGAIVEFFGPGVAALSVADRATIANMSPEFGSTSAMFPVDRSTIDYLRLTGRPGAKVSAVENYCRRTGLWFDPSARPCFDDVMEFDLSTVRRTVSGPSRPEQGRDIDAVPTVMDETIGRELRTQNGVSDGDIVIAAITSCTNTSNPEAMIAAGLLARNARQRGLAVNPRIKCSLAPGSRAVMHYLRAAGLDADLSALGFNLTAFGCTTCVGNSGDIDPEVAKAVTDGDLCVSAVLSGNRNFEARIHPLVKANFLASPPLVVAYTLAGTMRTDLSVLGTDPEGNPVSLADLWPSAEEIDSLLRQVVVQEGFTSSYSDVTRGDENWEALDVAGGDTFSWLDESTYIQRPPFFDLPSNFSAGKILDAARPLLMLADSVTTDHISPVGTIARDSEAAAYLFERAVEQKDFNNYGGRRGNHNIMARGTFANLRINNEMIDGIGPRTLVMPEGRETNIFEASEAYAARGEQVMVIAGQRYGAGSARDWAAKGTRLLGIRVVLAESFERIHRSNLVRMGVLPLQFEEELGRTSLGLTPEDRFSIEASCDTLSPGGTFRYPSLAPTALSAWNSRRFVGRIQGRSSATCAKAVSCPALQSGCL</sequence>
<dbReference type="Pfam" id="PF00330">
    <property type="entry name" value="Aconitase"/>
    <property type="match status" value="1"/>
</dbReference>
<keyword evidence="9 12" id="KW-0456">Lyase</keyword>
<evidence type="ECO:0000259" key="11">
    <source>
        <dbReference type="Pfam" id="PF00694"/>
    </source>
</evidence>
<evidence type="ECO:0000256" key="3">
    <source>
        <dbReference type="ARBA" id="ARBA00007185"/>
    </source>
</evidence>
<evidence type="ECO:0000259" key="10">
    <source>
        <dbReference type="Pfam" id="PF00330"/>
    </source>
</evidence>
<evidence type="ECO:0000256" key="8">
    <source>
        <dbReference type="ARBA" id="ARBA00023501"/>
    </source>
</evidence>
<dbReference type="Gene3D" id="3.30.499.10">
    <property type="entry name" value="Aconitase, domain 3"/>
    <property type="match status" value="2"/>
</dbReference>
<dbReference type="InterPro" id="IPR006249">
    <property type="entry name" value="Aconitase/IRP2"/>
</dbReference>